<accession>A0A0Y9CSJ5</accession>
<protein>
    <submittedName>
        <fullName evidence="6">Phage protein</fullName>
    </submittedName>
</protein>
<dbReference type="EMBL" id="CACUNS010000016">
    <property type="protein sequence ID" value="CAA6117475.1"/>
    <property type="molecule type" value="Genomic_DNA"/>
</dbReference>
<dbReference type="Proteomes" id="UP000459702">
    <property type="component" value="Unassembled WGS sequence"/>
</dbReference>
<evidence type="ECO:0000313" key="6">
    <source>
        <dbReference type="EMBL" id="CAA6117475.1"/>
    </source>
</evidence>
<dbReference type="Proteomes" id="UP000293434">
    <property type="component" value="Unassembled WGS sequence"/>
</dbReference>
<dbReference type="EMBL" id="CACTWD010000017">
    <property type="protein sequence ID" value="CAA4701024.1"/>
    <property type="molecule type" value="Genomic_DNA"/>
</dbReference>
<evidence type="ECO:0000313" key="8">
    <source>
        <dbReference type="EMBL" id="CAC5807880.1"/>
    </source>
</evidence>
<dbReference type="Proteomes" id="UP000442696">
    <property type="component" value="Unassembled WGS sequence"/>
</dbReference>
<evidence type="ECO:0000313" key="5">
    <source>
        <dbReference type="EMBL" id="CAA4701024.1"/>
    </source>
</evidence>
<dbReference type="EMBL" id="RQTC01000101">
    <property type="protein sequence ID" value="RZH93496.1"/>
    <property type="molecule type" value="Genomic_DNA"/>
</dbReference>
<dbReference type="Proteomes" id="UP000459586">
    <property type="component" value="Unassembled WGS sequence"/>
</dbReference>
<dbReference type="EMBL" id="CAIGXB010000011">
    <property type="protein sequence ID" value="CAC5807880.1"/>
    <property type="molecule type" value="Genomic_DNA"/>
</dbReference>
<reference evidence="10 11" key="1">
    <citation type="submission" date="2018-11" db="EMBL/GenBank/DDBJ databases">
        <title>Genomic profiling of Staphylococcus species from a Poultry farm system in KwaZulu-Natal, South Africa.</title>
        <authorList>
            <person name="Amoako D.G."/>
            <person name="Somboro A.M."/>
            <person name="Abia A.L.K."/>
            <person name="Bester L.A."/>
            <person name="Essack S.Y."/>
        </authorList>
    </citation>
    <scope>NUCLEOTIDE SEQUENCE [LARGE SCALE GENOMIC DNA]</scope>
    <source>
        <strain evidence="10 11">SA9</strain>
    </source>
</reference>
<proteinExistence type="predicted"/>
<evidence type="ECO:0000256" key="1">
    <source>
        <dbReference type="SAM" id="Coils"/>
    </source>
</evidence>
<name>A0A0Y9CSJ5_STAAU</name>
<comment type="caution">
    <text evidence="6">The sequence shown here is derived from an EMBL/GenBank/DDBJ whole genome shotgun (WGS) entry which is preliminary data.</text>
</comment>
<dbReference type="Proteomes" id="UP000443506">
    <property type="component" value="Unassembled WGS sequence"/>
</dbReference>
<evidence type="ECO:0000313" key="12">
    <source>
        <dbReference type="Proteomes" id="UP000442696"/>
    </source>
</evidence>
<dbReference type="EMBL" id="CACTPI010000012">
    <property type="protein sequence ID" value="CAA4154122.1"/>
    <property type="molecule type" value="Genomic_DNA"/>
</dbReference>
<evidence type="ECO:0000313" key="2">
    <source>
        <dbReference type="EMBL" id="CAA4149473.1"/>
    </source>
</evidence>
<evidence type="ECO:0000313" key="16">
    <source>
        <dbReference type="Proteomes" id="UP000459586"/>
    </source>
</evidence>
<dbReference type="Proteomes" id="UP000505390">
    <property type="component" value="Unassembled WGS sequence"/>
</dbReference>
<gene>
    <name evidence="10" type="ORF">EIG94_07105</name>
    <name evidence="2" type="ORF">SAMEA1029512_02232</name>
    <name evidence="3" type="ORF">SAMEA1029528_02360</name>
    <name evidence="4" type="ORF">SAMEA2078260_02293</name>
    <name evidence="6" type="ORF">SAMEA2078588_02334</name>
    <name evidence="7" type="ORF">SAMEA2080344_02390</name>
    <name evidence="5" type="ORF">SAMEA2081063_02375</name>
    <name evidence="8" type="ORF">SAMEA4008575_02423</name>
    <name evidence="9" type="ORF">SAMEA70146418_02397</name>
</gene>
<dbReference type="EMBL" id="CACTQT010000015">
    <property type="protein sequence ID" value="CAA4391890.1"/>
    <property type="molecule type" value="Genomic_DNA"/>
</dbReference>
<sequence>MEIIKTYDSLINLENGDYYTDRYVLAVPYTSIDEDGKISGDYSFGSTFHTVVPCATLIIDENTHNQLESLRLKIIDGVYKLVAPDGYKFITIEDNESEEDREIRELEEMLAKLKSKKRSLNNNE</sequence>
<keyword evidence="1" id="KW-0175">Coiled coil</keyword>
<dbReference type="Proteomes" id="UP000507112">
    <property type="component" value="Unassembled WGS sequence"/>
</dbReference>
<evidence type="ECO:0000313" key="13">
    <source>
        <dbReference type="Proteomes" id="UP000442782"/>
    </source>
</evidence>
<dbReference type="EMBL" id="CACURZ010000016">
    <property type="protein sequence ID" value="CAA6382231.1"/>
    <property type="molecule type" value="Genomic_DNA"/>
</dbReference>
<evidence type="ECO:0000313" key="9">
    <source>
        <dbReference type="EMBL" id="CAC8230888.1"/>
    </source>
</evidence>
<evidence type="ECO:0000313" key="15">
    <source>
        <dbReference type="Proteomes" id="UP000443708"/>
    </source>
</evidence>
<evidence type="ECO:0000313" key="7">
    <source>
        <dbReference type="EMBL" id="CAA6382231.1"/>
    </source>
</evidence>
<evidence type="ECO:0000313" key="18">
    <source>
        <dbReference type="Proteomes" id="UP000505390"/>
    </source>
</evidence>
<evidence type="ECO:0000313" key="10">
    <source>
        <dbReference type="EMBL" id="RZH93496.1"/>
    </source>
</evidence>
<evidence type="ECO:0000313" key="11">
    <source>
        <dbReference type="Proteomes" id="UP000293434"/>
    </source>
</evidence>
<dbReference type="Proteomes" id="UP000442782">
    <property type="component" value="Unassembled WGS sequence"/>
</dbReference>
<organism evidence="6 17">
    <name type="scientific">Staphylococcus aureus</name>
    <dbReference type="NCBI Taxonomy" id="1280"/>
    <lineage>
        <taxon>Bacteria</taxon>
        <taxon>Bacillati</taxon>
        <taxon>Bacillota</taxon>
        <taxon>Bacilli</taxon>
        <taxon>Bacillales</taxon>
        <taxon>Staphylococcaceae</taxon>
        <taxon>Staphylococcus</taxon>
    </lineage>
</organism>
<evidence type="ECO:0000313" key="19">
    <source>
        <dbReference type="Proteomes" id="UP000507112"/>
    </source>
</evidence>
<dbReference type="EMBL" id="CACTOE010000017">
    <property type="protein sequence ID" value="CAA4149473.1"/>
    <property type="molecule type" value="Genomic_DNA"/>
</dbReference>
<evidence type="ECO:0000313" key="17">
    <source>
        <dbReference type="Proteomes" id="UP000459702"/>
    </source>
</evidence>
<evidence type="ECO:0000313" key="4">
    <source>
        <dbReference type="EMBL" id="CAA4391890.1"/>
    </source>
</evidence>
<dbReference type="AlphaFoldDB" id="A0A0Y9CSJ5"/>
<dbReference type="RefSeq" id="WP_000402626.1">
    <property type="nucleotide sequence ID" value="NZ_AP025249.1"/>
</dbReference>
<evidence type="ECO:0000313" key="3">
    <source>
        <dbReference type="EMBL" id="CAA4154122.1"/>
    </source>
</evidence>
<dbReference type="Proteomes" id="UP000443708">
    <property type="component" value="Unassembled WGS sequence"/>
</dbReference>
<dbReference type="EMBL" id="CAIIGD010000010">
    <property type="protein sequence ID" value="CAC8230888.1"/>
    <property type="molecule type" value="Genomic_DNA"/>
</dbReference>
<evidence type="ECO:0000313" key="14">
    <source>
        <dbReference type="Proteomes" id="UP000443506"/>
    </source>
</evidence>
<feature type="coiled-coil region" evidence="1">
    <location>
        <begin position="92"/>
        <end position="123"/>
    </location>
</feature>
<reference evidence="12 13" key="2">
    <citation type="submission" date="2019-12" db="EMBL/GenBank/DDBJ databases">
        <authorList>
            <consortium name="Pathogen Informatics"/>
        </authorList>
    </citation>
    <scope>NUCLEOTIDE SEQUENCE [LARGE SCALE GENOMIC DNA]</scope>
    <source>
        <strain evidence="9 19">MOS105</strain>
        <strain evidence="3 15">S040_N01_C01</strain>
        <strain evidence="2 13">S087_N01_C01</strain>
        <strain evidence="8 18">SG160</strain>
        <strain evidence="6 17">T012_N10_C04</strain>
        <strain evidence="4 12">T012_N16_C08</strain>
        <strain evidence="5 14">T065_N03_C06</strain>
        <strain evidence="7 16">T197_A02_C01</strain>
    </source>
</reference>